<dbReference type="AlphaFoldDB" id="A0A7Y9W2U5"/>
<evidence type="ECO:0000313" key="1">
    <source>
        <dbReference type="EMBL" id="NYH12947.1"/>
    </source>
</evidence>
<organism evidence="1 2">
    <name type="scientific">Paraburkholderia bryophila</name>
    <dbReference type="NCBI Taxonomy" id="420952"/>
    <lineage>
        <taxon>Bacteria</taxon>
        <taxon>Pseudomonadati</taxon>
        <taxon>Pseudomonadota</taxon>
        <taxon>Betaproteobacteria</taxon>
        <taxon>Burkholderiales</taxon>
        <taxon>Burkholderiaceae</taxon>
        <taxon>Paraburkholderia</taxon>
    </lineage>
</organism>
<sequence length="66" mass="7305">MLNGDEWLNPFAVSISLDMKQAGKRDPNRPESHAKQGSQHLSALQGLFTFVENRATAFYAHSFGLA</sequence>
<reference evidence="1 2" key="1">
    <citation type="submission" date="2020-07" db="EMBL/GenBank/DDBJ databases">
        <title>Exploring microbial biodiversity for novel pathways involved in the catabolism of aromatic compounds derived from lignin.</title>
        <authorList>
            <person name="Elkins J."/>
        </authorList>
    </citation>
    <scope>NUCLEOTIDE SEQUENCE [LARGE SCALE GENOMIC DNA]</scope>
    <source>
        <strain evidence="1 2">H2C3B</strain>
    </source>
</reference>
<comment type="caution">
    <text evidence="1">The sequence shown here is derived from an EMBL/GenBank/DDBJ whole genome shotgun (WGS) entry which is preliminary data.</text>
</comment>
<protein>
    <submittedName>
        <fullName evidence="1">Uncharacterized protein</fullName>
    </submittedName>
</protein>
<dbReference type="Proteomes" id="UP000572540">
    <property type="component" value="Unassembled WGS sequence"/>
</dbReference>
<dbReference type="RefSeq" id="WP_179703764.1">
    <property type="nucleotide sequence ID" value="NZ_JACCAU010000001.1"/>
</dbReference>
<gene>
    <name evidence="1" type="ORF">GGD41_000175</name>
</gene>
<name>A0A7Y9W2U5_9BURK</name>
<proteinExistence type="predicted"/>
<accession>A0A7Y9W2U5</accession>
<evidence type="ECO:0000313" key="2">
    <source>
        <dbReference type="Proteomes" id="UP000572540"/>
    </source>
</evidence>
<dbReference type="EMBL" id="JACCAU010000001">
    <property type="protein sequence ID" value="NYH12947.1"/>
    <property type="molecule type" value="Genomic_DNA"/>
</dbReference>